<feature type="transmembrane region" description="Helical" evidence="1">
    <location>
        <begin position="153"/>
        <end position="174"/>
    </location>
</feature>
<dbReference type="InterPro" id="IPR022472">
    <property type="entry name" value="VPLPA-CTERM"/>
</dbReference>
<evidence type="ECO:0000313" key="4">
    <source>
        <dbReference type="EMBL" id="QXL86634.1"/>
    </source>
</evidence>
<dbReference type="NCBIfam" id="TIGR03370">
    <property type="entry name" value="VPLPA-CTERM"/>
    <property type="match status" value="1"/>
</dbReference>
<dbReference type="Proteomes" id="UP000693972">
    <property type="component" value="Unassembled WGS sequence"/>
</dbReference>
<dbReference type="AlphaFoldDB" id="A0A975YES5"/>
<reference evidence="4 5" key="1">
    <citation type="submission" date="2021-07" db="EMBL/GenBank/DDBJ databases">
        <title>Karlodiniumbacter phycospheric gen. nov., sp. nov., a phycosphere bacterium isolated from karlodinium veneficum.</title>
        <authorList>
            <person name="Peng Y."/>
            <person name="Jiang L."/>
            <person name="Lee J."/>
        </authorList>
    </citation>
    <scope>NUCLEOTIDE SEQUENCE</scope>
    <source>
        <strain evidence="4 5">N5</strain>
    </source>
</reference>
<keyword evidence="2" id="KW-0732">Signal</keyword>
<feature type="chain" id="PRO_5036872617" evidence="2">
    <location>
        <begin position="23"/>
        <end position="182"/>
    </location>
</feature>
<dbReference type="EMBL" id="JAIMBW010000001">
    <property type="protein sequence ID" value="MBY4893944.1"/>
    <property type="molecule type" value="Genomic_DNA"/>
</dbReference>
<evidence type="ECO:0000313" key="5">
    <source>
        <dbReference type="Proteomes" id="UP000693972"/>
    </source>
</evidence>
<sequence length="182" mass="18780">MKLKYLFTALILSCGLSTGAMATTFNFSTTVATWPDATNPSADLEDLTIAFAATPDASSDATVSLTVVGDFNGSNEFLDVFADGFNLGRFFETPTGSILVAPGVTETATIALADLLPLISDGLLSFLFSPTQAQQAPQGVNASLEFSISYDIAVIPLPAGGLLLVAGLGGLAALGRRKRRAA</sequence>
<proteinExistence type="predicted"/>
<accession>A0A975YES5</accession>
<dbReference type="RefSeq" id="WP_257893574.1">
    <property type="nucleotide sequence ID" value="NZ_JAIMBW010000001.1"/>
</dbReference>
<organism evidence="4">
    <name type="scientific">Gymnodinialimonas phycosphaerae</name>
    <dbReference type="NCBI Taxonomy" id="2841589"/>
    <lineage>
        <taxon>Bacteria</taxon>
        <taxon>Pseudomonadati</taxon>
        <taxon>Pseudomonadota</taxon>
        <taxon>Alphaproteobacteria</taxon>
        <taxon>Rhodobacterales</taxon>
        <taxon>Paracoccaceae</taxon>
        <taxon>Gymnodinialimonas</taxon>
    </lineage>
</organism>
<evidence type="ECO:0000256" key="2">
    <source>
        <dbReference type="SAM" id="SignalP"/>
    </source>
</evidence>
<name>A0A975YES5_9RHOB</name>
<keyword evidence="5" id="KW-1185">Reference proteome</keyword>
<keyword evidence="1" id="KW-1133">Transmembrane helix</keyword>
<dbReference type="EMBL" id="CP078073">
    <property type="protein sequence ID" value="QXL86634.1"/>
    <property type="molecule type" value="Genomic_DNA"/>
</dbReference>
<evidence type="ECO:0000313" key="3">
    <source>
        <dbReference type="EMBL" id="MBY4893944.1"/>
    </source>
</evidence>
<keyword evidence="1" id="KW-0472">Membrane</keyword>
<feature type="signal peptide" evidence="2">
    <location>
        <begin position="1"/>
        <end position="22"/>
    </location>
</feature>
<keyword evidence="1" id="KW-0812">Transmembrane</keyword>
<protein>
    <submittedName>
        <fullName evidence="4">VPLPA-CTERM sorting domain-containing protein</fullName>
    </submittedName>
</protein>
<evidence type="ECO:0000256" key="1">
    <source>
        <dbReference type="SAM" id="Phobius"/>
    </source>
</evidence>
<gene>
    <name evidence="3" type="ORF">KUL25_14390</name>
    <name evidence="4" type="ORF">KUL25_14395</name>
</gene>